<protein>
    <submittedName>
        <fullName evidence="3">Uncharacterized protein</fullName>
    </submittedName>
</protein>
<evidence type="ECO:0000256" key="1">
    <source>
        <dbReference type="SAM" id="MobiDB-lite"/>
    </source>
</evidence>
<dbReference type="AlphaFoldDB" id="A0A833J889"/>
<evidence type="ECO:0000313" key="3">
    <source>
        <dbReference type="EMBL" id="KAB7786643.1"/>
    </source>
</evidence>
<keyword evidence="2" id="KW-0732">Signal</keyword>
<gene>
    <name evidence="3" type="ORF">F8B43_0997</name>
</gene>
<feature type="chain" id="PRO_5033020134" evidence="2">
    <location>
        <begin position="24"/>
        <end position="96"/>
    </location>
</feature>
<feature type="signal peptide" evidence="2">
    <location>
        <begin position="1"/>
        <end position="23"/>
    </location>
</feature>
<dbReference type="EMBL" id="WEKV01000006">
    <property type="protein sequence ID" value="KAB7786643.1"/>
    <property type="molecule type" value="Genomic_DNA"/>
</dbReference>
<proteinExistence type="predicted"/>
<feature type="compositionally biased region" description="Polar residues" evidence="1">
    <location>
        <begin position="41"/>
        <end position="55"/>
    </location>
</feature>
<organism evidence="3 4">
    <name type="scientific">Methylorubrum populi</name>
    <dbReference type="NCBI Taxonomy" id="223967"/>
    <lineage>
        <taxon>Bacteria</taxon>
        <taxon>Pseudomonadati</taxon>
        <taxon>Pseudomonadota</taxon>
        <taxon>Alphaproteobacteria</taxon>
        <taxon>Hyphomicrobiales</taxon>
        <taxon>Methylobacteriaceae</taxon>
        <taxon>Methylorubrum</taxon>
    </lineage>
</organism>
<reference evidence="3 4" key="1">
    <citation type="submission" date="2019-10" db="EMBL/GenBank/DDBJ databases">
        <title>Draft Genome Sequence of the Caffeine Degrading Methylotroph Methylorubrum populi PINKEL.</title>
        <authorList>
            <person name="Dawson S.C."/>
            <person name="Zhang X."/>
            <person name="Wright M.E."/>
            <person name="Sharma G."/>
            <person name="Langner J.T."/>
            <person name="Ditty J.L."/>
            <person name="Subuyuj G.A."/>
        </authorList>
    </citation>
    <scope>NUCLEOTIDE SEQUENCE [LARGE SCALE GENOMIC DNA]</scope>
    <source>
        <strain evidence="3 4">Pinkel</strain>
    </source>
</reference>
<dbReference type="Proteomes" id="UP000469949">
    <property type="component" value="Unassembled WGS sequence"/>
</dbReference>
<evidence type="ECO:0000313" key="4">
    <source>
        <dbReference type="Proteomes" id="UP000469949"/>
    </source>
</evidence>
<feature type="region of interest" description="Disordered" evidence="1">
    <location>
        <begin position="24"/>
        <end position="96"/>
    </location>
</feature>
<name>A0A833J889_9HYPH</name>
<comment type="caution">
    <text evidence="3">The sequence shown here is derived from an EMBL/GenBank/DDBJ whole genome shotgun (WGS) entry which is preliminary data.</text>
</comment>
<sequence length="96" mass="9232">MNGRRLAAAMLGVAALAPLPVAAQETGGGAGRAGSFGNAGVNDQTGTAKSTNSNPGSGGITRDGAGVLSDKPRTHGASGPGTTGRETSPGTTNEQR</sequence>
<evidence type="ECO:0000256" key="2">
    <source>
        <dbReference type="SAM" id="SignalP"/>
    </source>
</evidence>
<dbReference type="RefSeq" id="WP_152276189.1">
    <property type="nucleotide sequence ID" value="NZ_WEKV01000006.1"/>
</dbReference>
<feature type="compositionally biased region" description="Polar residues" evidence="1">
    <location>
        <begin position="84"/>
        <end position="96"/>
    </location>
</feature>
<accession>A0A833J889</accession>